<gene>
    <name evidence="1" type="ORF">AVEN_199922_1</name>
</gene>
<dbReference type="EMBL" id="BGPR01188842">
    <property type="protein sequence ID" value="GBM85307.1"/>
    <property type="molecule type" value="Genomic_DNA"/>
</dbReference>
<dbReference type="Proteomes" id="UP000499080">
    <property type="component" value="Unassembled WGS sequence"/>
</dbReference>
<sequence>MATLEGLKNRGKLTELLLRKTYNKVEELVALEDVDISELEAELNVLKVKVDRLEVTHASIFELLSEKELEVVEDFHDKAIRIETKARRIINSIM</sequence>
<evidence type="ECO:0000313" key="2">
    <source>
        <dbReference type="Proteomes" id="UP000499080"/>
    </source>
</evidence>
<dbReference type="OrthoDB" id="6429483at2759"/>
<proteinExistence type="predicted"/>
<name>A0A4Y2J573_ARAVE</name>
<reference evidence="1 2" key="1">
    <citation type="journal article" date="2019" name="Sci. Rep.">
        <title>Orb-weaving spider Araneus ventricosus genome elucidates the spidroin gene catalogue.</title>
        <authorList>
            <person name="Kono N."/>
            <person name="Nakamura H."/>
            <person name="Ohtoshi R."/>
            <person name="Moran D.A.P."/>
            <person name="Shinohara A."/>
            <person name="Yoshida Y."/>
            <person name="Fujiwara M."/>
            <person name="Mori M."/>
            <person name="Tomita M."/>
            <person name="Arakawa K."/>
        </authorList>
    </citation>
    <scope>NUCLEOTIDE SEQUENCE [LARGE SCALE GENOMIC DNA]</scope>
</reference>
<keyword evidence="2" id="KW-1185">Reference proteome</keyword>
<evidence type="ECO:0000313" key="1">
    <source>
        <dbReference type="EMBL" id="GBM85307.1"/>
    </source>
</evidence>
<comment type="caution">
    <text evidence="1">The sequence shown here is derived from an EMBL/GenBank/DDBJ whole genome shotgun (WGS) entry which is preliminary data.</text>
</comment>
<dbReference type="AlphaFoldDB" id="A0A4Y2J573"/>
<protein>
    <submittedName>
        <fullName evidence="1">Uncharacterized protein</fullName>
    </submittedName>
</protein>
<accession>A0A4Y2J573</accession>
<organism evidence="1 2">
    <name type="scientific">Araneus ventricosus</name>
    <name type="common">Orbweaver spider</name>
    <name type="synonym">Epeira ventricosa</name>
    <dbReference type="NCBI Taxonomy" id="182803"/>
    <lineage>
        <taxon>Eukaryota</taxon>
        <taxon>Metazoa</taxon>
        <taxon>Ecdysozoa</taxon>
        <taxon>Arthropoda</taxon>
        <taxon>Chelicerata</taxon>
        <taxon>Arachnida</taxon>
        <taxon>Araneae</taxon>
        <taxon>Araneomorphae</taxon>
        <taxon>Entelegynae</taxon>
        <taxon>Araneoidea</taxon>
        <taxon>Araneidae</taxon>
        <taxon>Araneus</taxon>
    </lineage>
</organism>